<dbReference type="Pfam" id="PF12762">
    <property type="entry name" value="DDE_Tnp_IS1595"/>
    <property type="match status" value="1"/>
</dbReference>
<dbReference type="NCBIfam" id="NF033547">
    <property type="entry name" value="transpos_IS1595"/>
    <property type="match status" value="1"/>
</dbReference>
<name>A0A059EYI4_9MICR</name>
<accession>A0A059EYI4</accession>
<dbReference type="InterPro" id="IPR053164">
    <property type="entry name" value="IS1016-like_transposase"/>
</dbReference>
<reference evidence="3" key="1">
    <citation type="submission" date="2013-02" db="EMBL/GenBank/DDBJ databases">
        <authorList>
            <consortium name="The Broad Institute Genome Sequencing Platform"/>
            <person name="Cuomo C."/>
            <person name="Becnel J."/>
            <person name="Sanscrainte N."/>
            <person name="Walker B."/>
            <person name="Young S.K."/>
            <person name="Zeng Q."/>
            <person name="Gargeya S."/>
            <person name="Fitzgerald M."/>
            <person name="Haas B."/>
            <person name="Abouelleil A."/>
            <person name="Alvarado L."/>
            <person name="Arachchi H.M."/>
            <person name="Berlin A.M."/>
            <person name="Chapman S.B."/>
            <person name="Dewar J."/>
            <person name="Goldberg J."/>
            <person name="Griggs A."/>
            <person name="Gujja S."/>
            <person name="Hansen M."/>
            <person name="Howarth C."/>
            <person name="Imamovic A."/>
            <person name="Larimer J."/>
            <person name="McCowan C."/>
            <person name="Murphy C."/>
            <person name="Neiman D."/>
            <person name="Pearson M."/>
            <person name="Priest M."/>
            <person name="Roberts A."/>
            <person name="Saif S."/>
            <person name="Shea T."/>
            <person name="Sisk P."/>
            <person name="Sykes S."/>
            <person name="Wortman J."/>
            <person name="Nusbaum C."/>
            <person name="Birren B."/>
        </authorList>
    </citation>
    <scope>NUCLEOTIDE SEQUENCE [LARGE SCALE GENOMIC DNA]</scope>
    <source>
        <strain evidence="3">PRA339</strain>
    </source>
</reference>
<evidence type="ECO:0000313" key="2">
    <source>
        <dbReference type="EMBL" id="KCZ80068.1"/>
    </source>
</evidence>
<feature type="domain" description="ISXO2-like transposase" evidence="1">
    <location>
        <begin position="128"/>
        <end position="270"/>
    </location>
</feature>
<dbReference type="Proteomes" id="UP000030655">
    <property type="component" value="Unassembled WGS sequence"/>
</dbReference>
<protein>
    <recommendedName>
        <fullName evidence="1">ISXO2-like transposase domain-containing protein</fullName>
    </recommendedName>
</protein>
<gene>
    <name evidence="2" type="ORF">H312_02524</name>
</gene>
<proteinExistence type="predicted"/>
<dbReference type="OrthoDB" id="10052789at2759"/>
<evidence type="ECO:0000313" key="3">
    <source>
        <dbReference type="Proteomes" id="UP000030655"/>
    </source>
</evidence>
<dbReference type="PANTHER" id="PTHR47163">
    <property type="entry name" value="DDE_TNP_IS1595 DOMAIN-CONTAINING PROTEIN"/>
    <property type="match status" value="1"/>
</dbReference>
<dbReference type="EMBL" id="KK365206">
    <property type="protein sequence ID" value="KCZ80068.1"/>
    <property type="molecule type" value="Genomic_DNA"/>
</dbReference>
<dbReference type="AlphaFoldDB" id="A0A059EYI4"/>
<organism evidence="2 3">
    <name type="scientific">Anncaliia algerae PRA339</name>
    <dbReference type="NCBI Taxonomy" id="1288291"/>
    <lineage>
        <taxon>Eukaryota</taxon>
        <taxon>Fungi</taxon>
        <taxon>Fungi incertae sedis</taxon>
        <taxon>Microsporidia</taxon>
        <taxon>Tubulinosematoidea</taxon>
        <taxon>Tubulinosematidae</taxon>
        <taxon>Anncaliia</taxon>
    </lineage>
</organism>
<dbReference type="InterPro" id="IPR024445">
    <property type="entry name" value="Tnp_ISXO2-like"/>
</dbReference>
<keyword evidence="3" id="KW-1185">Reference proteome</keyword>
<dbReference type="PANTHER" id="PTHR47163:SF2">
    <property type="entry name" value="SI:DKEY-17M8.2"/>
    <property type="match status" value="1"/>
</dbReference>
<evidence type="ECO:0000259" key="1">
    <source>
        <dbReference type="SMART" id="SM01126"/>
    </source>
</evidence>
<dbReference type="HOGENOM" id="CLU_044348_0_0_1"/>
<sequence>MNHRELVKITTSYDEAVKWLQEKLVIPREKKCICRTKFNMIMLLKKEKFFWQCSRCDRSTSIFTDTILYNSKLSITSILDLIYFWSKDFKQNEAAIEINTKSKNTCNNWYEKLQKLAYYIMKNEKKKKIGGKDRIVEIDESKFSKRKYNIGRNIVSLWVVGGIDVESGDSFFVEVIKRDATTLRGIILENVEQGSILHTDCWRGYINLQDFGYKHYTVNHSQNFVNPSNFCSTQMIEGMWSVYKRKFRSRYITRRGDLTLYFAEFAFKRKYKDLAFEKIIENLKDSRNKIDF</sequence>
<dbReference type="VEuPathDB" id="MicrosporidiaDB:H312_02524"/>
<dbReference type="SMART" id="SM01126">
    <property type="entry name" value="DDE_Tnp_IS1595"/>
    <property type="match status" value="1"/>
</dbReference>
<dbReference type="STRING" id="1288291.A0A059EYI4"/>
<reference evidence="2 3" key="2">
    <citation type="submission" date="2014-03" db="EMBL/GenBank/DDBJ databases">
        <title>The Genome Sequence of Anncaliia algerae insect isolate PRA339.</title>
        <authorList>
            <consortium name="The Broad Institute Genome Sequencing Platform"/>
            <consortium name="The Broad Institute Genome Sequencing Center for Infectious Disease"/>
            <person name="Cuomo C."/>
            <person name="Becnel J."/>
            <person name="Sanscrainte N."/>
            <person name="Walker B."/>
            <person name="Young S.K."/>
            <person name="Zeng Q."/>
            <person name="Gargeya S."/>
            <person name="Fitzgerald M."/>
            <person name="Haas B."/>
            <person name="Abouelleil A."/>
            <person name="Alvarado L."/>
            <person name="Arachchi H.M."/>
            <person name="Berlin A.M."/>
            <person name="Chapman S.B."/>
            <person name="Dewar J."/>
            <person name="Goldberg J."/>
            <person name="Griggs A."/>
            <person name="Gujja S."/>
            <person name="Hansen M."/>
            <person name="Howarth C."/>
            <person name="Imamovic A."/>
            <person name="Larimer J."/>
            <person name="McCowan C."/>
            <person name="Murphy C."/>
            <person name="Neiman D."/>
            <person name="Pearson M."/>
            <person name="Priest M."/>
            <person name="Roberts A."/>
            <person name="Saif S."/>
            <person name="Shea T."/>
            <person name="Sisk P."/>
            <person name="Sykes S."/>
            <person name="Wortman J."/>
            <person name="Nusbaum C."/>
            <person name="Birren B."/>
        </authorList>
    </citation>
    <scope>NUCLEOTIDE SEQUENCE [LARGE SCALE GENOMIC DNA]</scope>
    <source>
        <strain evidence="2 3">PRA339</strain>
    </source>
</reference>